<keyword evidence="6" id="KW-0630">Potassium</keyword>
<keyword evidence="14" id="KW-1185">Reference proteome</keyword>
<evidence type="ECO:0000256" key="1">
    <source>
        <dbReference type="ARBA" id="ARBA00004141"/>
    </source>
</evidence>
<evidence type="ECO:0000256" key="3">
    <source>
        <dbReference type="ARBA" id="ARBA00022538"/>
    </source>
</evidence>
<dbReference type="PANTHER" id="PTHR11537">
    <property type="entry name" value="VOLTAGE-GATED POTASSIUM CHANNEL"/>
    <property type="match status" value="1"/>
</dbReference>
<dbReference type="Proteomes" id="UP000479043">
    <property type="component" value="Unassembled WGS sequence"/>
</dbReference>
<dbReference type="InterPro" id="IPR028325">
    <property type="entry name" value="VG_K_chnl"/>
</dbReference>
<feature type="transmembrane region" description="Helical" evidence="11">
    <location>
        <begin position="212"/>
        <end position="237"/>
    </location>
</feature>
<comment type="caution">
    <text evidence="13">The sequence shown here is derived from an EMBL/GenBank/DDBJ whole genome shotgun (WGS) entry which is preliminary data.</text>
</comment>
<dbReference type="GO" id="GO:0001508">
    <property type="term" value="P:action potential"/>
    <property type="evidence" value="ECO:0007669"/>
    <property type="project" value="TreeGrafter"/>
</dbReference>
<comment type="subcellular location">
    <subcellularLocation>
        <location evidence="1">Membrane</location>
        <topology evidence="1">Multi-pass membrane protein</topology>
    </subcellularLocation>
</comment>
<dbReference type="AlphaFoldDB" id="A0A6L8LLU7"/>
<sequence length="268" mass="30054">MLGLKAHDSATRRRIRDILDGEDKVFGRRVAVALHALIVLTALAFAASTMPDLPDQARLILLWFERAAVAIFMVEYLLRIFAAEKPLRYILSFWGIIDLLAWMPSLFMTVGGSAAIRLLRLMQMVRTLKIIRYSRALRRLARAFNSVRAELALFYVIALFLVYISSVGIYFFEHEAQPDIFSSVPASMWWAMITLTTVGYGDAVPITLGGQIFTSLILFMGMGVFAVPAGVITSALVGRDIEEIGESLEKMETSEERARKKQMPISKN</sequence>
<evidence type="ECO:0000256" key="8">
    <source>
        <dbReference type="ARBA" id="ARBA00023065"/>
    </source>
</evidence>
<dbReference type="SUPFAM" id="SSF81324">
    <property type="entry name" value="Voltage-gated potassium channels"/>
    <property type="match status" value="1"/>
</dbReference>
<evidence type="ECO:0000256" key="9">
    <source>
        <dbReference type="ARBA" id="ARBA00023136"/>
    </source>
</evidence>
<evidence type="ECO:0000256" key="6">
    <source>
        <dbReference type="ARBA" id="ARBA00022958"/>
    </source>
</evidence>
<proteinExistence type="predicted"/>
<keyword evidence="5" id="KW-0631">Potassium channel</keyword>
<evidence type="ECO:0000256" key="4">
    <source>
        <dbReference type="ARBA" id="ARBA00022692"/>
    </source>
</evidence>
<dbReference type="InterPro" id="IPR005821">
    <property type="entry name" value="Ion_trans_dom"/>
</dbReference>
<feature type="transmembrane region" description="Helical" evidence="11">
    <location>
        <begin position="152"/>
        <end position="172"/>
    </location>
</feature>
<keyword evidence="10" id="KW-0407">Ion channel</keyword>
<evidence type="ECO:0000259" key="12">
    <source>
        <dbReference type="Pfam" id="PF00520"/>
    </source>
</evidence>
<evidence type="ECO:0000313" key="13">
    <source>
        <dbReference type="EMBL" id="MYM56954.1"/>
    </source>
</evidence>
<feature type="transmembrane region" description="Helical" evidence="11">
    <location>
        <begin position="90"/>
        <end position="116"/>
    </location>
</feature>
<reference evidence="13 14" key="1">
    <citation type="submission" date="2020-01" db="EMBL/GenBank/DDBJ databases">
        <authorList>
            <person name="Chen S."/>
        </authorList>
    </citation>
    <scope>NUCLEOTIDE SEQUENCE [LARGE SCALE GENOMIC DNA]</scope>
    <source>
        <strain evidence="13 14">GS-10</strain>
    </source>
</reference>
<dbReference type="PANTHER" id="PTHR11537:SF254">
    <property type="entry name" value="POTASSIUM VOLTAGE-GATED CHANNEL PROTEIN SHAB"/>
    <property type="match status" value="1"/>
</dbReference>
<keyword evidence="2" id="KW-0813">Transport</keyword>
<evidence type="ECO:0000313" key="14">
    <source>
        <dbReference type="Proteomes" id="UP000479043"/>
    </source>
</evidence>
<keyword evidence="9 11" id="KW-0472">Membrane</keyword>
<name>A0A6L8LLU7_9RHOB</name>
<evidence type="ECO:0000256" key="10">
    <source>
        <dbReference type="ARBA" id="ARBA00023303"/>
    </source>
</evidence>
<gene>
    <name evidence="13" type="ORF">GR167_16675</name>
</gene>
<dbReference type="Pfam" id="PF00520">
    <property type="entry name" value="Ion_trans"/>
    <property type="match status" value="1"/>
</dbReference>
<dbReference type="EMBL" id="WWEN01000008">
    <property type="protein sequence ID" value="MYM56954.1"/>
    <property type="molecule type" value="Genomic_DNA"/>
</dbReference>
<dbReference type="GO" id="GO:0005249">
    <property type="term" value="F:voltage-gated potassium channel activity"/>
    <property type="evidence" value="ECO:0007669"/>
    <property type="project" value="InterPro"/>
</dbReference>
<feature type="transmembrane region" description="Helical" evidence="11">
    <location>
        <begin position="179"/>
        <end position="200"/>
    </location>
</feature>
<keyword evidence="7 11" id="KW-1133">Transmembrane helix</keyword>
<dbReference type="Gene3D" id="1.10.287.70">
    <property type="match status" value="1"/>
</dbReference>
<evidence type="ECO:0000256" key="7">
    <source>
        <dbReference type="ARBA" id="ARBA00022989"/>
    </source>
</evidence>
<organism evidence="13 14">
    <name type="scientific">Thalassovita mangrovi</name>
    <dbReference type="NCBI Taxonomy" id="2692236"/>
    <lineage>
        <taxon>Bacteria</taxon>
        <taxon>Pseudomonadati</taxon>
        <taxon>Pseudomonadota</taxon>
        <taxon>Alphaproteobacteria</taxon>
        <taxon>Rhodobacterales</taxon>
        <taxon>Roseobacteraceae</taxon>
        <taxon>Thalassovita</taxon>
    </lineage>
</organism>
<feature type="transmembrane region" description="Helical" evidence="11">
    <location>
        <begin position="60"/>
        <end position="78"/>
    </location>
</feature>
<evidence type="ECO:0000256" key="5">
    <source>
        <dbReference type="ARBA" id="ARBA00022826"/>
    </source>
</evidence>
<evidence type="ECO:0000256" key="2">
    <source>
        <dbReference type="ARBA" id="ARBA00022448"/>
    </source>
</evidence>
<feature type="transmembrane region" description="Helical" evidence="11">
    <location>
        <begin position="30"/>
        <end position="48"/>
    </location>
</feature>
<protein>
    <submittedName>
        <fullName evidence="13">Ion transporter</fullName>
    </submittedName>
</protein>
<keyword evidence="4 11" id="KW-0812">Transmembrane</keyword>
<dbReference type="RefSeq" id="WP_160974863.1">
    <property type="nucleotide sequence ID" value="NZ_WWEN01000008.1"/>
</dbReference>
<keyword evidence="8" id="KW-0406">Ion transport</keyword>
<dbReference type="PRINTS" id="PR00169">
    <property type="entry name" value="KCHANNEL"/>
</dbReference>
<accession>A0A6L8LLU7</accession>
<feature type="domain" description="Ion transport" evidence="12">
    <location>
        <begin position="36"/>
        <end position="236"/>
    </location>
</feature>
<evidence type="ECO:0000256" key="11">
    <source>
        <dbReference type="SAM" id="Phobius"/>
    </source>
</evidence>
<keyword evidence="3" id="KW-0633">Potassium transport</keyword>
<dbReference type="GO" id="GO:0008076">
    <property type="term" value="C:voltage-gated potassium channel complex"/>
    <property type="evidence" value="ECO:0007669"/>
    <property type="project" value="InterPro"/>
</dbReference>